<evidence type="ECO:0000313" key="2">
    <source>
        <dbReference type="Proteomes" id="UP000199028"/>
    </source>
</evidence>
<dbReference type="Proteomes" id="UP000199028">
    <property type="component" value="Unassembled WGS sequence"/>
</dbReference>
<organism evidence="1 2">
    <name type="scientific">Lentzea flaviverrucosa</name>
    <dbReference type="NCBI Taxonomy" id="200379"/>
    <lineage>
        <taxon>Bacteria</taxon>
        <taxon>Bacillati</taxon>
        <taxon>Actinomycetota</taxon>
        <taxon>Actinomycetes</taxon>
        <taxon>Pseudonocardiales</taxon>
        <taxon>Pseudonocardiaceae</taxon>
        <taxon>Lentzea</taxon>
    </lineage>
</organism>
<dbReference type="AlphaFoldDB" id="A0A1H9K0W5"/>
<protein>
    <submittedName>
        <fullName evidence="1">Uncharacterized protein</fullName>
    </submittedName>
</protein>
<keyword evidence="2" id="KW-1185">Reference proteome</keyword>
<evidence type="ECO:0000313" key="1">
    <source>
        <dbReference type="EMBL" id="SEQ92455.1"/>
    </source>
</evidence>
<dbReference type="EMBL" id="FOFT01000003">
    <property type="protein sequence ID" value="SEQ92455.1"/>
    <property type="molecule type" value="Genomic_DNA"/>
</dbReference>
<gene>
    <name evidence="1" type="ORF">SAMN05216195_103430</name>
</gene>
<proteinExistence type="predicted"/>
<accession>A0A1H9K0W5</accession>
<sequence length="65" mass="6908">MTWRLYASEAQTPVEQGSVSCNYYPSGIRLGIKKAMSAGAYRFDADVEPGDGCTGAGSYSFAMAD</sequence>
<reference evidence="2" key="1">
    <citation type="submission" date="2016-10" db="EMBL/GenBank/DDBJ databases">
        <authorList>
            <person name="Varghese N."/>
            <person name="Submissions S."/>
        </authorList>
    </citation>
    <scope>NUCLEOTIDE SEQUENCE [LARGE SCALE GENOMIC DNA]</scope>
    <source>
        <strain evidence="2">CGMCC 4.578</strain>
    </source>
</reference>
<name>A0A1H9K0W5_9PSEU</name>